<evidence type="ECO:0000313" key="2">
    <source>
        <dbReference type="Proteomes" id="UP000472269"/>
    </source>
</evidence>
<sequence>HPYRYCLPLLATLPLCQELQPCGKTSRGKASVLDFSSQEFFSHWNSGCAGAGELAHLSEGSPHGYAAANAAHSMHSGNKSKVCCLN</sequence>
<proteinExistence type="predicted"/>
<name>A0A663MH13_ATHCN</name>
<dbReference type="AlphaFoldDB" id="A0A663MH13"/>
<keyword evidence="2" id="KW-1185">Reference proteome</keyword>
<evidence type="ECO:0000313" key="1">
    <source>
        <dbReference type="Ensembl" id="ENSACUP00000011026.1"/>
    </source>
</evidence>
<organism evidence="1 2">
    <name type="scientific">Athene cunicularia</name>
    <name type="common">Burrowing owl</name>
    <name type="synonym">Speotyto cunicularia</name>
    <dbReference type="NCBI Taxonomy" id="194338"/>
    <lineage>
        <taxon>Eukaryota</taxon>
        <taxon>Metazoa</taxon>
        <taxon>Chordata</taxon>
        <taxon>Craniata</taxon>
        <taxon>Vertebrata</taxon>
        <taxon>Euteleostomi</taxon>
        <taxon>Archelosauria</taxon>
        <taxon>Archosauria</taxon>
        <taxon>Dinosauria</taxon>
        <taxon>Saurischia</taxon>
        <taxon>Theropoda</taxon>
        <taxon>Coelurosauria</taxon>
        <taxon>Aves</taxon>
        <taxon>Neognathae</taxon>
        <taxon>Neoaves</taxon>
        <taxon>Telluraves</taxon>
        <taxon>Strigiformes</taxon>
        <taxon>Strigidae</taxon>
        <taxon>Athene</taxon>
    </lineage>
</organism>
<reference evidence="1" key="2">
    <citation type="submission" date="2025-09" db="UniProtKB">
        <authorList>
            <consortium name="Ensembl"/>
        </authorList>
    </citation>
    <scope>IDENTIFICATION</scope>
</reference>
<dbReference type="Proteomes" id="UP000472269">
    <property type="component" value="Unplaced"/>
</dbReference>
<reference evidence="1" key="1">
    <citation type="submission" date="2025-08" db="UniProtKB">
        <authorList>
            <consortium name="Ensembl"/>
        </authorList>
    </citation>
    <scope>IDENTIFICATION</scope>
</reference>
<dbReference type="Ensembl" id="ENSACUT00000011769.1">
    <property type="protein sequence ID" value="ENSACUP00000011026.1"/>
    <property type="gene ID" value="ENSACUG00000007478.1"/>
</dbReference>
<protein>
    <submittedName>
        <fullName evidence="1">Uncharacterized protein</fullName>
    </submittedName>
</protein>
<accession>A0A663MH13</accession>